<dbReference type="PANTHER" id="PTHR11777">
    <property type="entry name" value="ALANYL-TRNA SYNTHETASE"/>
    <property type="match status" value="1"/>
</dbReference>
<dbReference type="CDD" id="cd00673">
    <property type="entry name" value="AlaRS_core"/>
    <property type="match status" value="1"/>
</dbReference>
<dbReference type="Pfam" id="PF01411">
    <property type="entry name" value="tRNA-synt_2c"/>
    <property type="match status" value="1"/>
</dbReference>
<reference evidence="16" key="2">
    <citation type="journal article" date="2021" name="PeerJ">
        <title>Extensive microbial diversity within the chicken gut microbiome revealed by metagenomics and culture.</title>
        <authorList>
            <person name="Gilroy R."/>
            <person name="Ravi A."/>
            <person name="Getino M."/>
            <person name="Pursley I."/>
            <person name="Horton D.L."/>
            <person name="Alikhan N.F."/>
            <person name="Baker D."/>
            <person name="Gharbi K."/>
            <person name="Hall N."/>
            <person name="Watson M."/>
            <person name="Adriaenssens E.M."/>
            <person name="Foster-Nyarko E."/>
            <person name="Jarju S."/>
            <person name="Secka A."/>
            <person name="Antonio M."/>
            <person name="Oren A."/>
            <person name="Chaudhuri R.R."/>
            <person name="La Ragione R."/>
            <person name="Hildebrand F."/>
            <person name="Pallen M.J."/>
        </authorList>
    </citation>
    <scope>NUCLEOTIDE SEQUENCE</scope>
    <source>
        <strain evidence="16">11300</strain>
    </source>
</reference>
<dbReference type="Gene3D" id="3.30.54.20">
    <property type="match status" value="1"/>
</dbReference>
<dbReference type="InterPro" id="IPR050058">
    <property type="entry name" value="Ala-tRNA_ligase"/>
</dbReference>
<dbReference type="GO" id="GO:0006419">
    <property type="term" value="P:alanyl-tRNA aminoacylation"/>
    <property type="evidence" value="ECO:0007669"/>
    <property type="project" value="UniProtKB-UniRule"/>
</dbReference>
<feature type="binding site" evidence="14">
    <location>
        <position position="659"/>
    </location>
    <ligand>
        <name>Zn(2+)</name>
        <dbReference type="ChEBI" id="CHEBI:29105"/>
    </ligand>
</feature>
<evidence type="ECO:0000256" key="12">
    <source>
        <dbReference type="ARBA" id="ARBA00024779"/>
    </source>
</evidence>
<dbReference type="InterPro" id="IPR045864">
    <property type="entry name" value="aa-tRNA-synth_II/BPL/LPL"/>
</dbReference>
<dbReference type="SUPFAM" id="SSF55681">
    <property type="entry name" value="Class II aaRS and biotin synthetases"/>
    <property type="match status" value="1"/>
</dbReference>
<dbReference type="InterPro" id="IPR003156">
    <property type="entry name" value="DHHA1_dom"/>
</dbReference>
<evidence type="ECO:0000256" key="4">
    <source>
        <dbReference type="ARBA" id="ARBA00022598"/>
    </source>
</evidence>
<dbReference type="EMBL" id="DVMO01000004">
    <property type="protein sequence ID" value="HIU26768.1"/>
    <property type="molecule type" value="Genomic_DNA"/>
</dbReference>
<name>A0A9D1L859_9FIRM</name>
<keyword evidence="7 14" id="KW-0862">Zinc</keyword>
<keyword evidence="4 14" id="KW-0436">Ligase</keyword>
<dbReference type="Gene3D" id="3.10.310.40">
    <property type="match status" value="1"/>
</dbReference>
<dbReference type="GO" id="GO:0004813">
    <property type="term" value="F:alanine-tRNA ligase activity"/>
    <property type="evidence" value="ECO:0007669"/>
    <property type="project" value="UniProtKB-UniRule"/>
</dbReference>
<keyword evidence="9 14" id="KW-0694">RNA-binding</keyword>
<protein>
    <recommendedName>
        <fullName evidence="14">Alanine--tRNA ligase</fullName>
        <ecNumber evidence="14">6.1.1.7</ecNumber>
    </recommendedName>
    <alternativeName>
        <fullName evidence="14">Alanyl-tRNA synthetase</fullName>
        <shortName evidence="14">AlaRS</shortName>
    </alternativeName>
</protein>
<dbReference type="InterPro" id="IPR012947">
    <property type="entry name" value="tRNA_SAD"/>
</dbReference>
<dbReference type="PRINTS" id="PR00980">
    <property type="entry name" value="TRNASYNTHALA"/>
</dbReference>
<dbReference type="GO" id="GO:0016740">
    <property type="term" value="F:transferase activity"/>
    <property type="evidence" value="ECO:0007669"/>
    <property type="project" value="UniProtKB-ARBA"/>
</dbReference>
<dbReference type="SUPFAM" id="SSF101353">
    <property type="entry name" value="Putative anticodon-binding domain of alanyl-tRNA synthetase (AlaRS)"/>
    <property type="match status" value="1"/>
</dbReference>
<keyword evidence="2 14" id="KW-0963">Cytoplasm</keyword>
<dbReference type="GO" id="GO:0005524">
    <property type="term" value="F:ATP binding"/>
    <property type="evidence" value="ECO:0007669"/>
    <property type="project" value="UniProtKB-UniRule"/>
</dbReference>
<feature type="binding site" evidence="14">
    <location>
        <position position="561"/>
    </location>
    <ligand>
        <name>Zn(2+)</name>
        <dbReference type="ChEBI" id="CHEBI:29105"/>
    </ligand>
</feature>
<dbReference type="InterPro" id="IPR009000">
    <property type="entry name" value="Transl_B-barrel_sf"/>
</dbReference>
<comment type="domain">
    <text evidence="14">Consists of three domains; the N-terminal catalytic domain, the editing domain and the C-terminal C-Ala domain. The editing domain removes incorrectly charged amino acids, while the C-Ala domain, along with tRNA(Ala), serves as a bridge to cooperatively bring together the editing and aminoacylation centers thus stimulating deacylation of misacylated tRNAs.</text>
</comment>
<gene>
    <name evidence="14 16" type="primary">alaS</name>
    <name evidence="16" type="ORF">IAD16_00110</name>
</gene>
<evidence type="ECO:0000256" key="7">
    <source>
        <dbReference type="ARBA" id="ARBA00022833"/>
    </source>
</evidence>
<evidence type="ECO:0000313" key="16">
    <source>
        <dbReference type="EMBL" id="HIU26768.1"/>
    </source>
</evidence>
<keyword evidence="5 14" id="KW-0479">Metal-binding</keyword>
<accession>A0A9D1L859</accession>
<evidence type="ECO:0000259" key="15">
    <source>
        <dbReference type="PROSITE" id="PS50860"/>
    </source>
</evidence>
<feature type="domain" description="Alanyl-transfer RNA synthetases family profile" evidence="15">
    <location>
        <begin position="4"/>
        <end position="702"/>
    </location>
</feature>
<dbReference type="Gene3D" id="3.30.930.10">
    <property type="entry name" value="Bira Bifunctional Protein, Domain 2"/>
    <property type="match status" value="1"/>
</dbReference>
<dbReference type="FunFam" id="3.10.310.40:FF:000001">
    <property type="entry name" value="Alanine--tRNA ligase"/>
    <property type="match status" value="1"/>
</dbReference>
<feature type="binding site" evidence="14">
    <location>
        <position position="663"/>
    </location>
    <ligand>
        <name>Zn(2+)</name>
        <dbReference type="ChEBI" id="CHEBI:29105"/>
    </ligand>
</feature>
<dbReference type="FunFam" id="3.30.54.20:FF:000001">
    <property type="entry name" value="Alanine--tRNA ligase"/>
    <property type="match status" value="1"/>
</dbReference>
<organism evidence="16 17">
    <name type="scientific">Candidatus Fimisoma avicola</name>
    <dbReference type="NCBI Taxonomy" id="2840826"/>
    <lineage>
        <taxon>Bacteria</taxon>
        <taxon>Bacillati</taxon>
        <taxon>Bacillota</taxon>
        <taxon>Clostridia</taxon>
        <taxon>Eubacteriales</taxon>
        <taxon>Candidatus Fimisoma</taxon>
    </lineage>
</organism>
<evidence type="ECO:0000256" key="2">
    <source>
        <dbReference type="ARBA" id="ARBA00022490"/>
    </source>
</evidence>
<dbReference type="InterPro" id="IPR018164">
    <property type="entry name" value="Ala-tRNA-synth_IIc_N"/>
</dbReference>
<feature type="binding site" evidence="14">
    <location>
        <position position="557"/>
    </location>
    <ligand>
        <name>Zn(2+)</name>
        <dbReference type="ChEBI" id="CHEBI:29105"/>
    </ligand>
</feature>
<dbReference type="SUPFAM" id="SSF55186">
    <property type="entry name" value="ThrRS/AlaRS common domain"/>
    <property type="match status" value="1"/>
</dbReference>
<evidence type="ECO:0000256" key="5">
    <source>
        <dbReference type="ARBA" id="ARBA00022723"/>
    </source>
</evidence>
<evidence type="ECO:0000256" key="13">
    <source>
        <dbReference type="ARBA" id="ARBA00048300"/>
    </source>
</evidence>
<comment type="similarity">
    <text evidence="1 14">Belongs to the class-II aminoacyl-tRNA synthetase family.</text>
</comment>
<evidence type="ECO:0000256" key="6">
    <source>
        <dbReference type="ARBA" id="ARBA00022741"/>
    </source>
</evidence>
<keyword evidence="10 14" id="KW-0648">Protein biosynthesis</keyword>
<dbReference type="PROSITE" id="PS50860">
    <property type="entry name" value="AA_TRNA_LIGASE_II_ALA"/>
    <property type="match status" value="1"/>
</dbReference>
<keyword evidence="3 14" id="KW-0820">tRNA-binding</keyword>
<dbReference type="EC" id="6.1.1.7" evidence="14"/>
<evidence type="ECO:0000256" key="10">
    <source>
        <dbReference type="ARBA" id="ARBA00022917"/>
    </source>
</evidence>
<dbReference type="InterPro" id="IPR002318">
    <property type="entry name" value="Ala-tRNA-lgiase_IIc"/>
</dbReference>
<evidence type="ECO:0000313" key="17">
    <source>
        <dbReference type="Proteomes" id="UP000824091"/>
    </source>
</evidence>
<dbReference type="FunFam" id="3.30.930.10:FF:000046">
    <property type="entry name" value="Alanine--tRNA ligase"/>
    <property type="match status" value="1"/>
</dbReference>
<comment type="cofactor">
    <cofactor evidence="14">
        <name>Zn(2+)</name>
        <dbReference type="ChEBI" id="CHEBI:29105"/>
    </cofactor>
    <text evidence="14">Binds 1 zinc ion per subunit.</text>
</comment>
<evidence type="ECO:0000256" key="8">
    <source>
        <dbReference type="ARBA" id="ARBA00022840"/>
    </source>
</evidence>
<dbReference type="GO" id="GO:0002161">
    <property type="term" value="F:aminoacyl-tRNA deacylase activity"/>
    <property type="evidence" value="ECO:0007669"/>
    <property type="project" value="TreeGrafter"/>
</dbReference>
<dbReference type="InterPro" id="IPR018162">
    <property type="entry name" value="Ala-tRNA-ligase_IIc_anticod-bd"/>
</dbReference>
<dbReference type="Pfam" id="PF07973">
    <property type="entry name" value="tRNA_SAD"/>
    <property type="match status" value="1"/>
</dbReference>
<dbReference type="AlphaFoldDB" id="A0A9D1L859"/>
<dbReference type="GO" id="GO:0008270">
    <property type="term" value="F:zinc ion binding"/>
    <property type="evidence" value="ECO:0007669"/>
    <property type="project" value="UniProtKB-UniRule"/>
</dbReference>
<dbReference type="Gene3D" id="6.10.250.550">
    <property type="match status" value="1"/>
</dbReference>
<evidence type="ECO:0000256" key="11">
    <source>
        <dbReference type="ARBA" id="ARBA00023146"/>
    </source>
</evidence>
<dbReference type="SUPFAM" id="SSF50447">
    <property type="entry name" value="Translation proteins"/>
    <property type="match status" value="1"/>
</dbReference>
<comment type="caution">
    <text evidence="16">The sequence shown here is derived from an EMBL/GenBank/DDBJ whole genome shotgun (WGS) entry which is preliminary data.</text>
</comment>
<reference evidence="16" key="1">
    <citation type="submission" date="2020-10" db="EMBL/GenBank/DDBJ databases">
        <authorList>
            <person name="Gilroy R."/>
        </authorList>
    </citation>
    <scope>NUCLEOTIDE SEQUENCE</scope>
    <source>
        <strain evidence="16">11300</strain>
    </source>
</reference>
<dbReference type="GO" id="GO:0000049">
    <property type="term" value="F:tRNA binding"/>
    <property type="evidence" value="ECO:0007669"/>
    <property type="project" value="UniProtKB-KW"/>
</dbReference>
<dbReference type="PANTHER" id="PTHR11777:SF9">
    <property type="entry name" value="ALANINE--TRNA LIGASE, CYTOPLASMIC"/>
    <property type="match status" value="1"/>
</dbReference>
<dbReference type="Proteomes" id="UP000824091">
    <property type="component" value="Unassembled WGS sequence"/>
</dbReference>
<dbReference type="GO" id="GO:0005829">
    <property type="term" value="C:cytosol"/>
    <property type="evidence" value="ECO:0007669"/>
    <property type="project" value="TreeGrafter"/>
</dbReference>
<dbReference type="InterPro" id="IPR018165">
    <property type="entry name" value="Ala-tRNA-synth_IIc_core"/>
</dbReference>
<sequence>MEKLGLNEIRKLFIDFYKSKGHYAEKSASLIPKDDKSLLIINSGMAPLKKYFAGVETPPAKRMVTCQKCIRTGDIDNVGITARHGTFFEMLGNFSFGDYFKKESLSWGLEFMTQWLKMPFDRIWATVYEDDDQTVEIWKSLGMPEERIVRLGKDDNFWEIGLGPCGPCSELYFDRGEEYGCGKPDCKPGCDCDRYLEFWNHVFTQFSKEEDGSYSNLAHPNIDTGMGLERMACIMQGVDSIFDIDTIRHILDGVVEKSGVKYTDGHTKTDISIRIITDHLRSITFMIADGIMPSNEGRGYVLRRLLRRAARHGRLLGINGPFIAELSDKVIEVSGEAYPELVEKKEYIQKIISVEEAKFAATIDQGETIIGQYVDEMKKNDRDTLDGEKLFKLYDTYGFPPELTMEILAENGLKADNKGFEENMSRQKEQARRLRKNTESEAWKEARNLAGIQKTEFTGYEKLSDQGTVLAVFAGDDDRQNVQIVLDRTPFYAEGGGQAADTGYITSSGAKAQVLSVEKSDGIIIHNCRMEEGAFCVGDSVRTAVDVAQRNCTARNHTATHLLQKALREVLGTHVQQAGSSVNENMLRFDFSHFEGVTAEELDNIQNIVNQKINEFLPVKTEQMSMAQAQEAGAMALFGEKYGEQVRVVSAGDWSKELCGGTHVSNTGEIGAFMITSESGIASGVRRIEAVTGTGVLKAAMDSLNVIDKAAETLKANRSNIVDRAASISDEVRALKKENEELKKAAMGDEAGRLLDTAEEINGIKLITKEFDNISVNDLRSLSDDIKAENKGVCMVFASNGGNKVTFLVSLTDDVVQRGYNAGKMIKEIAAATGGGGGGKADMAQAGGKDPSKINDAFAVAKKLLS</sequence>
<evidence type="ECO:0000256" key="14">
    <source>
        <dbReference type="HAMAP-Rule" id="MF_00036"/>
    </source>
</evidence>
<dbReference type="InterPro" id="IPR023033">
    <property type="entry name" value="Ala_tRNA_ligase_euk/bac"/>
</dbReference>
<comment type="function">
    <text evidence="12 14">Catalyzes the attachment of alanine to tRNA(Ala) in a two-step reaction: alanine is first activated by ATP to form Ala-AMP and then transferred to the acceptor end of tRNA(Ala). Also edits incorrectly charged Ser-tRNA(Ala) and Gly-tRNA(Ala) via its editing domain.</text>
</comment>
<dbReference type="Pfam" id="PF02272">
    <property type="entry name" value="DHHA1"/>
    <property type="match status" value="1"/>
</dbReference>
<dbReference type="SMART" id="SM00863">
    <property type="entry name" value="tRNA_SAD"/>
    <property type="match status" value="1"/>
</dbReference>
<evidence type="ECO:0000256" key="9">
    <source>
        <dbReference type="ARBA" id="ARBA00022884"/>
    </source>
</evidence>
<comment type="subcellular location">
    <subcellularLocation>
        <location evidence="14">Cytoplasm</location>
    </subcellularLocation>
</comment>
<dbReference type="InterPro" id="IPR018163">
    <property type="entry name" value="Thr/Ala-tRNA-synth_IIc_edit"/>
</dbReference>
<evidence type="ECO:0000256" key="3">
    <source>
        <dbReference type="ARBA" id="ARBA00022555"/>
    </source>
</evidence>
<keyword evidence="6 14" id="KW-0547">Nucleotide-binding</keyword>
<dbReference type="Gene3D" id="3.30.980.10">
    <property type="entry name" value="Threonyl-trna Synthetase, Chain A, domain 2"/>
    <property type="match status" value="1"/>
</dbReference>
<dbReference type="FunFam" id="3.30.980.10:FF:000004">
    <property type="entry name" value="Alanine--tRNA ligase, cytoplasmic"/>
    <property type="match status" value="1"/>
</dbReference>
<keyword evidence="8 14" id="KW-0067">ATP-binding</keyword>
<dbReference type="NCBIfam" id="TIGR00344">
    <property type="entry name" value="alaS"/>
    <property type="match status" value="1"/>
</dbReference>
<proteinExistence type="inferred from homology"/>
<evidence type="ECO:0000256" key="1">
    <source>
        <dbReference type="ARBA" id="ARBA00008226"/>
    </source>
</evidence>
<keyword evidence="11 14" id="KW-0030">Aminoacyl-tRNA synthetase</keyword>
<dbReference type="HAMAP" id="MF_00036_B">
    <property type="entry name" value="Ala_tRNA_synth_B"/>
    <property type="match status" value="1"/>
</dbReference>
<dbReference type="GO" id="GO:0140096">
    <property type="term" value="F:catalytic activity, acting on a protein"/>
    <property type="evidence" value="ECO:0007669"/>
    <property type="project" value="UniProtKB-ARBA"/>
</dbReference>
<dbReference type="Gene3D" id="2.40.30.130">
    <property type="match status" value="1"/>
</dbReference>
<comment type="catalytic activity">
    <reaction evidence="13 14">
        <text>tRNA(Ala) + L-alanine + ATP = L-alanyl-tRNA(Ala) + AMP + diphosphate</text>
        <dbReference type="Rhea" id="RHEA:12540"/>
        <dbReference type="Rhea" id="RHEA-COMP:9657"/>
        <dbReference type="Rhea" id="RHEA-COMP:9923"/>
        <dbReference type="ChEBI" id="CHEBI:30616"/>
        <dbReference type="ChEBI" id="CHEBI:33019"/>
        <dbReference type="ChEBI" id="CHEBI:57972"/>
        <dbReference type="ChEBI" id="CHEBI:78442"/>
        <dbReference type="ChEBI" id="CHEBI:78497"/>
        <dbReference type="ChEBI" id="CHEBI:456215"/>
        <dbReference type="EC" id="6.1.1.7"/>
    </reaction>
</comment>